<feature type="compositionally biased region" description="Basic and acidic residues" evidence="1">
    <location>
        <begin position="34"/>
        <end position="64"/>
    </location>
</feature>
<keyword evidence="3" id="KW-1185">Reference proteome</keyword>
<feature type="compositionally biased region" description="Basic and acidic residues" evidence="1">
    <location>
        <begin position="16"/>
        <end position="25"/>
    </location>
</feature>
<organism evidence="2 3">
    <name type="scientific">Portunus trituberculatus</name>
    <name type="common">Swimming crab</name>
    <name type="synonym">Neptunus trituberculatus</name>
    <dbReference type="NCBI Taxonomy" id="210409"/>
    <lineage>
        <taxon>Eukaryota</taxon>
        <taxon>Metazoa</taxon>
        <taxon>Ecdysozoa</taxon>
        <taxon>Arthropoda</taxon>
        <taxon>Crustacea</taxon>
        <taxon>Multicrustacea</taxon>
        <taxon>Malacostraca</taxon>
        <taxon>Eumalacostraca</taxon>
        <taxon>Eucarida</taxon>
        <taxon>Decapoda</taxon>
        <taxon>Pleocyemata</taxon>
        <taxon>Brachyura</taxon>
        <taxon>Eubrachyura</taxon>
        <taxon>Portunoidea</taxon>
        <taxon>Portunidae</taxon>
        <taxon>Portuninae</taxon>
        <taxon>Portunus</taxon>
    </lineage>
</organism>
<comment type="caution">
    <text evidence="2">The sequence shown here is derived from an EMBL/GenBank/DDBJ whole genome shotgun (WGS) entry which is preliminary data.</text>
</comment>
<protein>
    <submittedName>
        <fullName evidence="2">Uncharacterized protein</fullName>
    </submittedName>
</protein>
<proteinExistence type="predicted"/>
<evidence type="ECO:0000313" key="3">
    <source>
        <dbReference type="Proteomes" id="UP000324222"/>
    </source>
</evidence>
<sequence>MRSLAVPTHASSTALEETREGDSTKEASTGVGTRGREQSRKAALRKEAREGDSTRKEAREEAREGGLPWHRFIDTTRMHSVTPTKQGKWTRNQRGYSR</sequence>
<dbReference type="Proteomes" id="UP000324222">
    <property type="component" value="Unassembled WGS sequence"/>
</dbReference>
<dbReference type="EMBL" id="VSRR010001836">
    <property type="protein sequence ID" value="MPC27984.1"/>
    <property type="molecule type" value="Genomic_DNA"/>
</dbReference>
<reference evidence="2 3" key="1">
    <citation type="submission" date="2019-05" db="EMBL/GenBank/DDBJ databases">
        <title>Another draft genome of Portunus trituberculatus and its Hox gene families provides insights of decapod evolution.</title>
        <authorList>
            <person name="Jeong J.-H."/>
            <person name="Song I."/>
            <person name="Kim S."/>
            <person name="Choi T."/>
            <person name="Kim D."/>
            <person name="Ryu S."/>
            <person name="Kim W."/>
        </authorList>
    </citation>
    <scope>NUCLEOTIDE SEQUENCE [LARGE SCALE GENOMIC DNA]</scope>
    <source>
        <tissue evidence="2">Muscle</tissue>
    </source>
</reference>
<feature type="compositionally biased region" description="Polar residues" evidence="1">
    <location>
        <begin position="78"/>
        <end position="98"/>
    </location>
</feature>
<name>A0A5B7E5C9_PORTR</name>
<feature type="region of interest" description="Disordered" evidence="1">
    <location>
        <begin position="1"/>
        <end position="98"/>
    </location>
</feature>
<dbReference type="AlphaFoldDB" id="A0A5B7E5C9"/>
<gene>
    <name evidence="2" type="ORF">E2C01_021176</name>
</gene>
<evidence type="ECO:0000313" key="2">
    <source>
        <dbReference type="EMBL" id="MPC27984.1"/>
    </source>
</evidence>
<evidence type="ECO:0000256" key="1">
    <source>
        <dbReference type="SAM" id="MobiDB-lite"/>
    </source>
</evidence>
<accession>A0A5B7E5C9</accession>